<sequence>MGAAGVTNEELNPVLTGLLTGYLMCLDNAETKGDPGPRL</sequence>
<dbReference type="EMBL" id="AOGY02000065">
    <property type="protein sequence ID" value="EMY68716.1"/>
    <property type="molecule type" value="Genomic_DNA"/>
</dbReference>
<gene>
    <name evidence="1" type="ORF">LEP1GSC199_1652</name>
</gene>
<dbReference type="Proteomes" id="UP000012227">
    <property type="component" value="Unassembled WGS sequence"/>
</dbReference>
<reference evidence="1 2" key="1">
    <citation type="submission" date="2013-03" db="EMBL/GenBank/DDBJ databases">
        <authorList>
            <person name="Harkins D.M."/>
            <person name="Durkin A.S."/>
            <person name="Brinkac L.M."/>
            <person name="Haft D.H."/>
            <person name="Selengut J.D."/>
            <person name="Sanka R."/>
            <person name="DePew J."/>
            <person name="Purushe J."/>
            <person name="Galloway R.L."/>
            <person name="Vinetz J.M."/>
            <person name="Sutton G.G."/>
            <person name="Nierman W.C."/>
            <person name="Fouts D.E."/>
        </authorList>
    </citation>
    <scope>NUCLEOTIDE SEQUENCE [LARGE SCALE GENOMIC DNA]</scope>
    <source>
        <strain evidence="1 2">Waz Holland</strain>
    </source>
</reference>
<comment type="caution">
    <text evidence="1">The sequence shown here is derived from an EMBL/GenBank/DDBJ whole genome shotgun (WGS) entry which is preliminary data.</text>
</comment>
<dbReference type="STRING" id="1218591.LEP1GSC199_1652"/>
<protein>
    <submittedName>
        <fullName evidence="1">Uncharacterized protein</fullName>
    </submittedName>
</protein>
<evidence type="ECO:0000313" key="1">
    <source>
        <dbReference type="EMBL" id="EMY68716.1"/>
    </source>
</evidence>
<proteinExistence type="predicted"/>
<evidence type="ECO:0000313" key="2">
    <source>
        <dbReference type="Proteomes" id="UP000012227"/>
    </source>
</evidence>
<organism evidence="1 2">
    <name type="scientific">Leptospira vanthielii serovar Holland str. Waz Holland = ATCC 700522</name>
    <dbReference type="NCBI Taxonomy" id="1218591"/>
    <lineage>
        <taxon>Bacteria</taxon>
        <taxon>Pseudomonadati</taxon>
        <taxon>Spirochaetota</taxon>
        <taxon>Spirochaetia</taxon>
        <taxon>Leptospirales</taxon>
        <taxon>Leptospiraceae</taxon>
        <taxon>Leptospira</taxon>
    </lineage>
</organism>
<name>N1WA06_9LEPT</name>
<dbReference type="AlphaFoldDB" id="N1WA06"/>
<accession>N1WA06</accession>